<gene>
    <name evidence="1" type="ORF">H9789_13280</name>
</gene>
<protein>
    <recommendedName>
        <fullName evidence="3">Lipoprotein</fullName>
    </recommendedName>
</protein>
<reference evidence="1" key="2">
    <citation type="submission" date="2021-04" db="EMBL/GenBank/DDBJ databases">
        <authorList>
            <person name="Gilroy R."/>
        </authorList>
    </citation>
    <scope>NUCLEOTIDE SEQUENCE</scope>
    <source>
        <strain evidence="1">G3-2149</strain>
    </source>
</reference>
<organism evidence="1 2">
    <name type="scientific">Candidatus Paraprevotella stercoravium</name>
    <dbReference type="NCBI Taxonomy" id="2838725"/>
    <lineage>
        <taxon>Bacteria</taxon>
        <taxon>Pseudomonadati</taxon>
        <taxon>Bacteroidota</taxon>
        <taxon>Bacteroidia</taxon>
        <taxon>Bacteroidales</taxon>
        <taxon>Prevotellaceae</taxon>
        <taxon>Paraprevotella</taxon>
    </lineage>
</organism>
<dbReference type="AlphaFoldDB" id="A0A9E2L828"/>
<evidence type="ECO:0000313" key="1">
    <source>
        <dbReference type="EMBL" id="MBU3854757.1"/>
    </source>
</evidence>
<dbReference type="Proteomes" id="UP000823865">
    <property type="component" value="Unassembled WGS sequence"/>
</dbReference>
<reference evidence="1" key="1">
    <citation type="journal article" date="2021" name="PeerJ">
        <title>Extensive microbial diversity within the chicken gut microbiome revealed by metagenomics and culture.</title>
        <authorList>
            <person name="Gilroy R."/>
            <person name="Ravi A."/>
            <person name="Getino M."/>
            <person name="Pursley I."/>
            <person name="Horton D.L."/>
            <person name="Alikhan N.F."/>
            <person name="Baker D."/>
            <person name="Gharbi K."/>
            <person name="Hall N."/>
            <person name="Watson M."/>
            <person name="Adriaenssens E.M."/>
            <person name="Foster-Nyarko E."/>
            <person name="Jarju S."/>
            <person name="Secka A."/>
            <person name="Antonio M."/>
            <person name="Oren A."/>
            <person name="Chaudhuri R.R."/>
            <person name="La Ragione R."/>
            <person name="Hildebrand F."/>
            <person name="Pallen M.J."/>
        </authorList>
    </citation>
    <scope>NUCLEOTIDE SEQUENCE</scope>
    <source>
        <strain evidence="1">G3-2149</strain>
    </source>
</reference>
<evidence type="ECO:0008006" key="3">
    <source>
        <dbReference type="Google" id="ProtNLM"/>
    </source>
</evidence>
<sequence>MTKFKNILLLLGVMLGLSSCDPYWQFGGRYDDDSDRGYTLSGRWFGDFGVYIDGERAYGTVLEFVPDDASYLYGYGRETDYYYNWAGYLEALDYTFDWEVRDRSIYMYFRNPDLNCRISNYRLSPSYFQGNVDNYGSSTYFSLRNYDRYWPDYGYGPLHVPARNMDHITRSRTDSIPVCVRMFNQDPPVK</sequence>
<accession>A0A9E2L828</accession>
<comment type="caution">
    <text evidence="1">The sequence shown here is derived from an EMBL/GenBank/DDBJ whole genome shotgun (WGS) entry which is preliminary data.</text>
</comment>
<dbReference type="PROSITE" id="PS51257">
    <property type="entry name" value="PROKAR_LIPOPROTEIN"/>
    <property type="match status" value="1"/>
</dbReference>
<dbReference type="EMBL" id="JAHLFU010000280">
    <property type="protein sequence ID" value="MBU3854757.1"/>
    <property type="molecule type" value="Genomic_DNA"/>
</dbReference>
<evidence type="ECO:0000313" key="2">
    <source>
        <dbReference type="Proteomes" id="UP000823865"/>
    </source>
</evidence>
<name>A0A9E2L828_9BACT</name>
<proteinExistence type="predicted"/>